<keyword evidence="9" id="KW-1185">Reference proteome</keyword>
<dbReference type="STRING" id="906968.Trebr_1776"/>
<dbReference type="SUPFAM" id="SSF109604">
    <property type="entry name" value="HD-domain/PDEase-like"/>
    <property type="match status" value="1"/>
</dbReference>
<dbReference type="GO" id="GO:0008803">
    <property type="term" value="F:bis(5'-nucleosyl)-tetraphosphatase (symmetrical) activity"/>
    <property type="evidence" value="ECO:0007669"/>
    <property type="project" value="UniProtKB-EC"/>
</dbReference>
<dbReference type="OrthoDB" id="5295945at2"/>
<evidence type="ECO:0000256" key="1">
    <source>
        <dbReference type="ARBA" id="ARBA00012506"/>
    </source>
</evidence>
<keyword evidence="3" id="KW-0547">Nucleotide-binding</keyword>
<dbReference type="Gene3D" id="1.10.3210.10">
    <property type="entry name" value="Hypothetical protein af1432"/>
    <property type="match status" value="1"/>
</dbReference>
<evidence type="ECO:0000259" key="7">
    <source>
        <dbReference type="SMART" id="SM00471"/>
    </source>
</evidence>
<keyword evidence="2" id="KW-0479">Metal-binding</keyword>
<protein>
    <recommendedName>
        <fullName evidence="1">bis(5'-nucleosyl)-tetraphosphatase (symmetrical)</fullName>
        <ecNumber evidence="1">3.6.1.41</ecNumber>
    </recommendedName>
</protein>
<dbReference type="GO" id="GO:0046872">
    <property type="term" value="F:metal ion binding"/>
    <property type="evidence" value="ECO:0007669"/>
    <property type="project" value="UniProtKB-KW"/>
</dbReference>
<accession>F4LQI9</accession>
<gene>
    <name evidence="8" type="ordered locus">Trebr_1776</name>
</gene>
<name>F4LQI9_TREBD</name>
<sequence length="188" mass="20900">MDMELIERVKKYALGAESQTRFEHSVRTAQTAEKLCRRYGADPEKGYFAGIAHDMCKEMNPRLLLSLAARDGAPVTELEQEKPSLLHGRAAAAMLKSDFAVDDADILEAVRNHTFGAPGMSALAKIIYAADKIEPGREHVTPAYLDRLFSLSLNGLVRTVVQENIGWLENRNKSVAPVSRRFLESLED</sequence>
<dbReference type="InterPro" id="IPR005249">
    <property type="entry name" value="YqeK"/>
</dbReference>
<proteinExistence type="predicted"/>
<evidence type="ECO:0000313" key="8">
    <source>
        <dbReference type="EMBL" id="AEE17198.1"/>
    </source>
</evidence>
<dbReference type="Pfam" id="PF01966">
    <property type="entry name" value="HD"/>
    <property type="match status" value="1"/>
</dbReference>
<dbReference type="EC" id="3.6.1.41" evidence="1"/>
<dbReference type="GO" id="GO:0000166">
    <property type="term" value="F:nucleotide binding"/>
    <property type="evidence" value="ECO:0007669"/>
    <property type="project" value="UniProtKB-KW"/>
</dbReference>
<dbReference type="CDD" id="cd00077">
    <property type="entry name" value="HDc"/>
    <property type="match status" value="1"/>
</dbReference>
<evidence type="ECO:0000256" key="6">
    <source>
        <dbReference type="ARBA" id="ARBA00049417"/>
    </source>
</evidence>
<dbReference type="InterPro" id="IPR006674">
    <property type="entry name" value="HD_domain"/>
</dbReference>
<dbReference type="PANTHER" id="PTHR35795">
    <property type="entry name" value="SLR1885 PROTEIN"/>
    <property type="match status" value="1"/>
</dbReference>
<dbReference type="eggNOG" id="COG1713">
    <property type="taxonomic scope" value="Bacteria"/>
</dbReference>
<dbReference type="InterPro" id="IPR051094">
    <property type="entry name" value="Diverse_Catalytic_Enzymes"/>
</dbReference>
<dbReference type="AlphaFoldDB" id="F4LQI9"/>
<organism evidence="8 9">
    <name type="scientific">Treponema brennaborense (strain DSM 12168 / CIP 105900 / DD5/3)</name>
    <dbReference type="NCBI Taxonomy" id="906968"/>
    <lineage>
        <taxon>Bacteria</taxon>
        <taxon>Pseudomonadati</taxon>
        <taxon>Spirochaetota</taxon>
        <taxon>Spirochaetia</taxon>
        <taxon>Spirochaetales</taxon>
        <taxon>Treponemataceae</taxon>
        <taxon>Treponema</taxon>
    </lineage>
</organism>
<keyword evidence="5" id="KW-0408">Iron</keyword>
<evidence type="ECO:0000256" key="5">
    <source>
        <dbReference type="ARBA" id="ARBA00023004"/>
    </source>
</evidence>
<dbReference type="NCBIfam" id="TIGR00488">
    <property type="entry name" value="bis(5'-nucleosyl)-tetraphosphatase (symmetrical) YqeK"/>
    <property type="match status" value="1"/>
</dbReference>
<dbReference type="SMART" id="SM00471">
    <property type="entry name" value="HDc"/>
    <property type="match status" value="1"/>
</dbReference>
<dbReference type="Proteomes" id="UP000006546">
    <property type="component" value="Chromosome"/>
</dbReference>
<keyword evidence="4" id="KW-0378">Hydrolase</keyword>
<dbReference type="EMBL" id="CP002696">
    <property type="protein sequence ID" value="AEE17198.1"/>
    <property type="molecule type" value="Genomic_DNA"/>
</dbReference>
<dbReference type="KEGG" id="tbe:Trebr_1776"/>
<dbReference type="InterPro" id="IPR003607">
    <property type="entry name" value="HD/PDEase_dom"/>
</dbReference>
<evidence type="ECO:0000256" key="4">
    <source>
        <dbReference type="ARBA" id="ARBA00022801"/>
    </source>
</evidence>
<reference evidence="9" key="1">
    <citation type="submission" date="2011-04" db="EMBL/GenBank/DDBJ databases">
        <title>The complete genome of Treponema brennaborense DSM 12168.</title>
        <authorList>
            <person name="Lucas S."/>
            <person name="Han J."/>
            <person name="Lapidus A."/>
            <person name="Bruce D."/>
            <person name="Goodwin L."/>
            <person name="Pitluck S."/>
            <person name="Peters L."/>
            <person name="Kyrpides N."/>
            <person name="Mavromatis K."/>
            <person name="Ivanova N."/>
            <person name="Mikhailova N."/>
            <person name="Pagani I."/>
            <person name="Teshima H."/>
            <person name="Detter J.C."/>
            <person name="Tapia R."/>
            <person name="Han C."/>
            <person name="Land M."/>
            <person name="Hauser L."/>
            <person name="Markowitz V."/>
            <person name="Cheng J.-F."/>
            <person name="Hugenholtz P."/>
            <person name="Woyke T."/>
            <person name="Wu D."/>
            <person name="Gronow S."/>
            <person name="Wellnitz S."/>
            <person name="Brambilla E."/>
            <person name="Klenk H.-P."/>
            <person name="Eisen J.A."/>
        </authorList>
    </citation>
    <scope>NUCLEOTIDE SEQUENCE [LARGE SCALE GENOMIC DNA]</scope>
    <source>
        <strain evidence="9">DSM 12168 / CIP 105900 / DD5/3</strain>
    </source>
</reference>
<feature type="domain" description="HD/PDEase" evidence="7">
    <location>
        <begin position="17"/>
        <end position="145"/>
    </location>
</feature>
<evidence type="ECO:0000313" key="9">
    <source>
        <dbReference type="Proteomes" id="UP000006546"/>
    </source>
</evidence>
<evidence type="ECO:0000256" key="2">
    <source>
        <dbReference type="ARBA" id="ARBA00022723"/>
    </source>
</evidence>
<comment type="catalytic activity">
    <reaction evidence="6">
        <text>P(1),P(4)-bis(5'-adenosyl) tetraphosphate + H2O = 2 ADP + 2 H(+)</text>
        <dbReference type="Rhea" id="RHEA:24252"/>
        <dbReference type="ChEBI" id="CHEBI:15377"/>
        <dbReference type="ChEBI" id="CHEBI:15378"/>
        <dbReference type="ChEBI" id="CHEBI:58141"/>
        <dbReference type="ChEBI" id="CHEBI:456216"/>
        <dbReference type="EC" id="3.6.1.41"/>
    </reaction>
</comment>
<dbReference type="PANTHER" id="PTHR35795:SF1">
    <property type="entry name" value="BIS(5'-NUCLEOSYL)-TETRAPHOSPHATASE, SYMMETRICAL"/>
    <property type="match status" value="1"/>
</dbReference>
<dbReference type="HOGENOM" id="CLU_089580_1_2_12"/>
<evidence type="ECO:0000256" key="3">
    <source>
        <dbReference type="ARBA" id="ARBA00022741"/>
    </source>
</evidence>
<dbReference type="RefSeq" id="WP_013758903.1">
    <property type="nucleotide sequence ID" value="NC_015500.1"/>
</dbReference>